<organism evidence="1 2">
    <name type="scientific">Neolewinella maritima</name>
    <dbReference type="NCBI Taxonomy" id="1383882"/>
    <lineage>
        <taxon>Bacteria</taxon>
        <taxon>Pseudomonadati</taxon>
        <taxon>Bacteroidota</taxon>
        <taxon>Saprospiria</taxon>
        <taxon>Saprospirales</taxon>
        <taxon>Lewinellaceae</taxon>
        <taxon>Neolewinella</taxon>
    </lineage>
</organism>
<accession>A0ABM9AYK7</accession>
<evidence type="ECO:0000313" key="1">
    <source>
        <dbReference type="EMBL" id="CAH0999694.1"/>
    </source>
</evidence>
<protein>
    <recommendedName>
        <fullName evidence="3">Thymidine kinase</fullName>
    </recommendedName>
</protein>
<evidence type="ECO:0008006" key="3">
    <source>
        <dbReference type="Google" id="ProtNLM"/>
    </source>
</evidence>
<gene>
    <name evidence="1" type="ORF">LEM8419_00994</name>
</gene>
<proteinExistence type="predicted"/>
<dbReference type="RefSeq" id="WP_238749903.1">
    <property type="nucleotide sequence ID" value="NZ_CAKLPZ010000001.1"/>
</dbReference>
<reference evidence="1" key="1">
    <citation type="submission" date="2021-12" db="EMBL/GenBank/DDBJ databases">
        <authorList>
            <person name="Rodrigo-Torres L."/>
            <person name="Arahal R. D."/>
            <person name="Lucena T."/>
        </authorList>
    </citation>
    <scope>NUCLEOTIDE SEQUENCE</scope>
    <source>
        <strain evidence="1">CECT 8419</strain>
    </source>
</reference>
<comment type="caution">
    <text evidence="1">The sequence shown here is derived from an EMBL/GenBank/DDBJ whole genome shotgun (WGS) entry which is preliminary data.</text>
</comment>
<evidence type="ECO:0000313" key="2">
    <source>
        <dbReference type="Proteomes" id="UP000837803"/>
    </source>
</evidence>
<dbReference type="Proteomes" id="UP000837803">
    <property type="component" value="Unassembled WGS sequence"/>
</dbReference>
<keyword evidence="2" id="KW-1185">Reference proteome</keyword>
<sequence>MIYSLPTDAGGMLKPGALDQLGGPYSLYVRLWRGGTGSPRVIYTGGVRQFDALRRDVGGEVAFLTMEELSRGLVFRLNINQRIACVGILKADVDFVHLLAYRVRVRIKRQIRIVHRGDLRFDLRDGTMLTMEVIVRKFQAVDHYFRKCGLCDRYSMEVSTADVENDSLY</sequence>
<dbReference type="EMBL" id="CAKLPZ010000001">
    <property type="protein sequence ID" value="CAH0999694.1"/>
    <property type="molecule type" value="Genomic_DNA"/>
</dbReference>
<name>A0ABM9AYK7_9BACT</name>